<feature type="chain" id="PRO_5030022338" evidence="1">
    <location>
        <begin position="26"/>
        <end position="409"/>
    </location>
</feature>
<dbReference type="EMBL" id="LWAE01000002">
    <property type="protein sequence ID" value="KZL92671.1"/>
    <property type="molecule type" value="Genomic_DNA"/>
</dbReference>
<dbReference type="SMART" id="SM00257">
    <property type="entry name" value="LysM"/>
    <property type="match status" value="4"/>
</dbReference>
<dbReference type="InterPro" id="IPR036779">
    <property type="entry name" value="LysM_dom_sf"/>
</dbReference>
<name>A0A162TI17_9CLOT</name>
<comment type="caution">
    <text evidence="3">The sequence shown here is derived from an EMBL/GenBank/DDBJ whole genome shotgun (WGS) entry which is preliminary data.</text>
</comment>
<keyword evidence="3" id="KW-0378">Hydrolase</keyword>
<dbReference type="Gene3D" id="3.10.350.10">
    <property type="entry name" value="LysM domain"/>
    <property type="match status" value="4"/>
</dbReference>
<evidence type="ECO:0000313" key="4">
    <source>
        <dbReference type="Proteomes" id="UP000076603"/>
    </source>
</evidence>
<dbReference type="PATRIC" id="fig|1121326.3.peg.2486"/>
<dbReference type="EC" id="3.4.-.-" evidence="3"/>
<dbReference type="CDD" id="cd00118">
    <property type="entry name" value="LysM"/>
    <property type="match status" value="4"/>
</dbReference>
<dbReference type="GO" id="GO:0008932">
    <property type="term" value="F:lytic endotransglycosylase activity"/>
    <property type="evidence" value="ECO:0007669"/>
    <property type="project" value="TreeGrafter"/>
</dbReference>
<accession>A0A162TI17</accession>
<dbReference type="STRING" id="1121326.CLMAG_24850"/>
<sequence length="409" mass="45380">MKNITKILLSAMIVPMLLMPTKVFALDSSMYTVQKGDSLWNISSKLGVSIDYLKTVNDLNKDTLMQGQVLKLIPDKHNYTVKSGDSLWKVATNNSTTISYLKTLNNLNTENLYVGQVIKLLPDTITHTVQQGDTLYLLARNYGTTVDDIKYVNHLASSNLILNQKLLIPYKSQQIKENISAAVSNPATATASGSVIVSTPQPVKAFPSVTYIVQAGDTAESIAKKFNVSASDILKYNYMTNNDWFSEGQKIAINGYAPRDYAVTPGMDKAPTQYGHLVDWFKDGQYLLKRNDVFTIVDFATRKQFTVKVLGGYNHCDIEPLTTSDTSVMKSIFGSWNWTPRPVIIFKDGMNIAGSLSGMPHSFDSTPNNSVVGHFDLYLKNSIPHDTSTSQAYVQQHYNNILISSGQNK</sequence>
<protein>
    <submittedName>
        <fullName evidence="3">Peptidoglycan endopeptidase LytF</fullName>
        <ecNumber evidence="3">3.4.-.-</ecNumber>
    </submittedName>
</protein>
<dbReference type="Pfam" id="PF01476">
    <property type="entry name" value="LysM"/>
    <property type="match status" value="4"/>
</dbReference>
<dbReference type="InterPro" id="IPR018392">
    <property type="entry name" value="LysM"/>
</dbReference>
<feature type="domain" description="LysM" evidence="2">
    <location>
        <begin position="77"/>
        <end position="120"/>
    </location>
</feature>
<feature type="domain" description="LysM" evidence="2">
    <location>
        <begin position="125"/>
        <end position="168"/>
    </location>
</feature>
<proteinExistence type="predicted"/>
<organism evidence="3 4">
    <name type="scientific">Clostridium magnum DSM 2767</name>
    <dbReference type="NCBI Taxonomy" id="1121326"/>
    <lineage>
        <taxon>Bacteria</taxon>
        <taxon>Bacillati</taxon>
        <taxon>Bacillota</taxon>
        <taxon>Clostridia</taxon>
        <taxon>Eubacteriales</taxon>
        <taxon>Clostridiaceae</taxon>
        <taxon>Clostridium</taxon>
    </lineage>
</organism>
<dbReference type="PANTHER" id="PTHR33734:SF22">
    <property type="entry name" value="MEMBRANE-BOUND LYTIC MUREIN TRANSGLYCOSYLASE D"/>
    <property type="match status" value="1"/>
</dbReference>
<dbReference type="RefSeq" id="WP_066622301.1">
    <property type="nucleotide sequence ID" value="NZ_FQXL01000021.1"/>
</dbReference>
<dbReference type="PROSITE" id="PS51782">
    <property type="entry name" value="LYSM"/>
    <property type="match status" value="4"/>
</dbReference>
<gene>
    <name evidence="3" type="primary">lytF</name>
    <name evidence="3" type="ORF">CLMAG_24850</name>
</gene>
<keyword evidence="4" id="KW-1185">Reference proteome</keyword>
<dbReference type="GO" id="GO:0016787">
    <property type="term" value="F:hydrolase activity"/>
    <property type="evidence" value="ECO:0007669"/>
    <property type="project" value="UniProtKB-KW"/>
</dbReference>
<evidence type="ECO:0000313" key="3">
    <source>
        <dbReference type="EMBL" id="KZL92671.1"/>
    </source>
</evidence>
<dbReference type="AlphaFoldDB" id="A0A162TI17"/>
<dbReference type="OrthoDB" id="529831at2"/>
<keyword evidence="1" id="KW-0732">Signal</keyword>
<dbReference type="Proteomes" id="UP000076603">
    <property type="component" value="Unassembled WGS sequence"/>
</dbReference>
<evidence type="ECO:0000256" key="1">
    <source>
        <dbReference type="SAM" id="SignalP"/>
    </source>
</evidence>
<evidence type="ECO:0000259" key="2">
    <source>
        <dbReference type="PROSITE" id="PS51782"/>
    </source>
</evidence>
<feature type="domain" description="LysM" evidence="2">
    <location>
        <begin position="29"/>
        <end position="72"/>
    </location>
</feature>
<dbReference type="SUPFAM" id="SSF54106">
    <property type="entry name" value="LysM domain"/>
    <property type="match status" value="4"/>
</dbReference>
<dbReference type="PANTHER" id="PTHR33734">
    <property type="entry name" value="LYSM DOMAIN-CONTAINING GPI-ANCHORED PROTEIN 2"/>
    <property type="match status" value="1"/>
</dbReference>
<feature type="domain" description="LysM" evidence="2">
    <location>
        <begin position="209"/>
        <end position="253"/>
    </location>
</feature>
<reference evidence="3 4" key="1">
    <citation type="submission" date="2016-04" db="EMBL/GenBank/DDBJ databases">
        <title>Genome sequence of Clostridium magnum DSM 2767.</title>
        <authorList>
            <person name="Poehlein A."/>
            <person name="Uhlig R."/>
            <person name="Fischer R."/>
            <person name="Bahl H."/>
            <person name="Daniel R."/>
        </authorList>
    </citation>
    <scope>NUCLEOTIDE SEQUENCE [LARGE SCALE GENOMIC DNA]</scope>
    <source>
        <strain evidence="3 4">DSM 2767</strain>
    </source>
</reference>
<feature type="signal peptide" evidence="1">
    <location>
        <begin position="1"/>
        <end position="25"/>
    </location>
</feature>